<dbReference type="InterPro" id="IPR013783">
    <property type="entry name" value="Ig-like_fold"/>
</dbReference>
<accession>B7IH16</accession>
<dbReference type="Proteomes" id="UP000002453">
    <property type="component" value="Chromosome"/>
</dbReference>
<dbReference type="PROSITE" id="PS51257">
    <property type="entry name" value="PROKAR_LIPOPROTEIN"/>
    <property type="match status" value="1"/>
</dbReference>
<gene>
    <name evidence="1" type="ordered locus">THA_921</name>
</gene>
<keyword evidence="2" id="KW-1185">Reference proteome</keyword>
<dbReference type="OrthoDB" id="46465at2"/>
<name>B7IH16_THEAB</name>
<reference evidence="1 2" key="1">
    <citation type="journal article" date="2009" name="J. Bacteriol.">
        <title>The genome of Thermosipho africanus TCF52B: lateral genetic connections to the Firmicutes and Archaea.</title>
        <authorList>
            <person name="Nesboe C.L."/>
            <person name="Bapteste E."/>
            <person name="Curtis B."/>
            <person name="Dahle H."/>
            <person name="Lopez P."/>
            <person name="Macleod D."/>
            <person name="Dlutek M."/>
            <person name="Bowman S."/>
            <person name="Zhaxybayeva O."/>
            <person name="Birkeland N.-K."/>
            <person name="Doolittle W.F."/>
        </authorList>
    </citation>
    <scope>NUCLEOTIDE SEQUENCE [LARGE SCALE GENOMIC DNA]</scope>
    <source>
        <strain evidence="1 2">TCF52B</strain>
    </source>
</reference>
<dbReference type="STRING" id="484019.THA_921"/>
<proteinExistence type="predicted"/>
<dbReference type="eggNOG" id="ENOG50334Z2">
    <property type="taxonomic scope" value="Bacteria"/>
</dbReference>
<dbReference type="AlphaFoldDB" id="B7IH16"/>
<evidence type="ECO:0000313" key="2">
    <source>
        <dbReference type="Proteomes" id="UP000002453"/>
    </source>
</evidence>
<dbReference type="EMBL" id="CP001185">
    <property type="protein sequence ID" value="ACJ75380.1"/>
    <property type="molecule type" value="Genomic_DNA"/>
</dbReference>
<dbReference type="RefSeq" id="WP_012579879.1">
    <property type="nucleotide sequence ID" value="NC_011653.1"/>
</dbReference>
<sequence>MKRIILSFLLFLFILFFLISCAVIPEKDSSGKMFEINIKASDVTETFKETEVMVDGNIVGAKNVMLEIVNEYNEKKIIPLKKVPDSTKVVFEKPGEYSIVAKALSLIDGKEYSNYKPRVFVYDPQKPFIDGIEVIPSTIFAGDEIILHLYVNTNNPKVKVETVGLSGYEKEEISMTTKPGDIFLNVGSFSKDGDKEFFVKVDNLVGMEYATKVNLKVYPIDKEPPTIIINSKFSYPTNSNIQIYVDISDDVKLSSYEIYLDGELKLKDTVDQKEMKNIPVQIGKLDPGDHSLIVKATDWIGKKTMKGQRILVGDTYLNFEIAISNETNLIPGHSTIISVVPTEEGINFKKIVYFIDGKEYKRFDGDVQTFVEWTVEEGEHYITVYAEDENGRAGINERFISVNDNNAPRLISMSVNGEKLDISKANRISLGMNSISVYFMDPGGISKYATPILYIREDHYPDYYDILEMKLSEISPDEKEATFTINTSIGYGYFYFFVKGVSDKEGNEYQGEDVFTVITGY</sequence>
<organism evidence="1 2">
    <name type="scientific">Thermosipho africanus (strain TCF52B)</name>
    <dbReference type="NCBI Taxonomy" id="484019"/>
    <lineage>
        <taxon>Bacteria</taxon>
        <taxon>Thermotogati</taxon>
        <taxon>Thermotogota</taxon>
        <taxon>Thermotogae</taxon>
        <taxon>Thermotogales</taxon>
        <taxon>Fervidobacteriaceae</taxon>
        <taxon>Thermosipho</taxon>
    </lineage>
</organism>
<dbReference type="HOGENOM" id="CLU_534124_0_0_0"/>
<dbReference type="Gene3D" id="2.60.40.10">
    <property type="entry name" value="Immunoglobulins"/>
    <property type="match status" value="1"/>
</dbReference>
<evidence type="ECO:0000313" key="1">
    <source>
        <dbReference type="EMBL" id="ACJ75380.1"/>
    </source>
</evidence>
<protein>
    <submittedName>
        <fullName evidence="1">Lipoprotein, putative</fullName>
    </submittedName>
</protein>
<dbReference type="KEGG" id="taf:THA_921"/>
<keyword evidence="1" id="KW-0449">Lipoprotein</keyword>